<gene>
    <name evidence="2" type="ORF">DXD46_00730</name>
</gene>
<evidence type="ECO:0000313" key="2">
    <source>
        <dbReference type="EMBL" id="RGJ92284.1"/>
    </source>
</evidence>
<feature type="transmembrane region" description="Helical" evidence="1">
    <location>
        <begin position="156"/>
        <end position="177"/>
    </location>
</feature>
<keyword evidence="1" id="KW-0812">Transmembrane</keyword>
<feature type="transmembrane region" description="Helical" evidence="1">
    <location>
        <begin position="92"/>
        <end position="112"/>
    </location>
</feature>
<dbReference type="AlphaFoldDB" id="A0A3E4JWK1"/>
<accession>A0A3E4JWK1</accession>
<feature type="transmembrane region" description="Helical" evidence="1">
    <location>
        <begin position="219"/>
        <end position="243"/>
    </location>
</feature>
<dbReference type="EMBL" id="QSPP01000001">
    <property type="protein sequence ID" value="RGJ92284.1"/>
    <property type="molecule type" value="Genomic_DNA"/>
</dbReference>
<feature type="transmembrane region" description="Helical" evidence="1">
    <location>
        <begin position="6"/>
        <end position="25"/>
    </location>
</feature>
<reference evidence="2 3" key="1">
    <citation type="submission" date="2018-08" db="EMBL/GenBank/DDBJ databases">
        <title>A genome reference for cultivated species of the human gut microbiota.</title>
        <authorList>
            <person name="Zou Y."/>
            <person name="Xue W."/>
            <person name="Luo G."/>
        </authorList>
    </citation>
    <scope>NUCLEOTIDE SEQUENCE [LARGE SCALE GENOMIC DNA]</scope>
    <source>
        <strain evidence="2 3">TM05-16</strain>
    </source>
</reference>
<evidence type="ECO:0000256" key="1">
    <source>
        <dbReference type="SAM" id="Phobius"/>
    </source>
</evidence>
<proteinExistence type="predicted"/>
<feature type="transmembrane region" description="Helical" evidence="1">
    <location>
        <begin position="59"/>
        <end position="80"/>
    </location>
</feature>
<name>A0A3E4JWK1_PHOVU</name>
<comment type="caution">
    <text evidence="2">The sequence shown here is derived from an EMBL/GenBank/DDBJ whole genome shotgun (WGS) entry which is preliminary data.</text>
</comment>
<protein>
    <submittedName>
        <fullName evidence="2">Uncharacterized protein</fullName>
    </submittedName>
</protein>
<keyword evidence="1" id="KW-0472">Membrane</keyword>
<sequence length="273" mass="31637">MNTETIHILIAACTLIAAGITSFPYRLSYGNTSWLPWWMQPDCRYLERPYEYDYPARNINLLFSVSVMVIGILAMLFILTPDLPDDVPAERWFAALAVLYPAYASCQVLFWRKDYGDGFCYADRITSFSYGKVYTILLAAATTFALYLTNVMTLPVYRGVSMVFCLLCCLFLIYDYIRVFRLRGDNEYSDPIGIKEMYPESLGLLAFPPLAVLSEGALWWNPSICTIVFAVLLSVNTVLRYLFRFHPAIKGDEHERRGYLRYWRRHNFEDEII</sequence>
<dbReference type="Proteomes" id="UP000260640">
    <property type="component" value="Unassembled WGS sequence"/>
</dbReference>
<dbReference type="RefSeq" id="WP_005807205.1">
    <property type="nucleotide sequence ID" value="NZ_QSPP01000001.1"/>
</dbReference>
<feature type="transmembrane region" description="Helical" evidence="1">
    <location>
        <begin position="133"/>
        <end position="150"/>
    </location>
</feature>
<keyword evidence="1" id="KW-1133">Transmembrane helix</keyword>
<organism evidence="2 3">
    <name type="scientific">Phocaeicola vulgatus</name>
    <name type="common">Bacteroides vulgatus</name>
    <dbReference type="NCBI Taxonomy" id="821"/>
    <lineage>
        <taxon>Bacteria</taxon>
        <taxon>Pseudomonadati</taxon>
        <taxon>Bacteroidota</taxon>
        <taxon>Bacteroidia</taxon>
        <taxon>Bacteroidales</taxon>
        <taxon>Bacteroidaceae</taxon>
        <taxon>Phocaeicola</taxon>
    </lineage>
</organism>
<evidence type="ECO:0000313" key="3">
    <source>
        <dbReference type="Proteomes" id="UP000260640"/>
    </source>
</evidence>